<dbReference type="GO" id="GO:0000978">
    <property type="term" value="F:RNA polymerase II cis-regulatory region sequence-specific DNA binding"/>
    <property type="evidence" value="ECO:0007669"/>
    <property type="project" value="TreeGrafter"/>
</dbReference>
<dbReference type="SMART" id="SM00355">
    <property type="entry name" value="ZnF_C2H2"/>
    <property type="match status" value="5"/>
</dbReference>
<feature type="non-terminal residue" evidence="8">
    <location>
        <position position="1"/>
    </location>
</feature>
<dbReference type="SMR" id="A0A1C3H859"/>
<keyword evidence="3 6" id="KW-0863">Zinc-finger</keyword>
<feature type="domain" description="C2H2-type" evidence="7">
    <location>
        <begin position="125"/>
        <end position="152"/>
    </location>
</feature>
<feature type="domain" description="C2H2-type" evidence="7">
    <location>
        <begin position="41"/>
        <end position="68"/>
    </location>
</feature>
<feature type="domain" description="C2H2-type" evidence="7">
    <location>
        <begin position="69"/>
        <end position="96"/>
    </location>
</feature>
<keyword evidence="2" id="KW-0677">Repeat</keyword>
<dbReference type="Pfam" id="PF00096">
    <property type="entry name" value="zf-C2H2"/>
    <property type="match status" value="4"/>
</dbReference>
<dbReference type="GO" id="GO:0000981">
    <property type="term" value="F:DNA-binding transcription factor activity, RNA polymerase II-specific"/>
    <property type="evidence" value="ECO:0007669"/>
    <property type="project" value="TreeGrafter"/>
</dbReference>
<feature type="domain" description="C2H2-type" evidence="7">
    <location>
        <begin position="153"/>
        <end position="177"/>
    </location>
</feature>
<dbReference type="InterPro" id="IPR013087">
    <property type="entry name" value="Znf_C2H2_type"/>
</dbReference>
<accession>A0A1C3H859</accession>
<evidence type="ECO:0000259" key="7">
    <source>
        <dbReference type="PROSITE" id="PS50157"/>
    </source>
</evidence>
<dbReference type="PANTHER" id="PTHR24388:SF53">
    <property type="entry name" value="CHORION TRANSCRIPTION FACTOR CF2-RELATED"/>
    <property type="match status" value="1"/>
</dbReference>
<dbReference type="PANTHER" id="PTHR24388">
    <property type="entry name" value="ZINC FINGER PROTEIN"/>
    <property type="match status" value="1"/>
</dbReference>
<evidence type="ECO:0000256" key="3">
    <source>
        <dbReference type="ARBA" id="ARBA00022771"/>
    </source>
</evidence>
<dbReference type="InterPro" id="IPR036236">
    <property type="entry name" value="Znf_C2H2_sf"/>
</dbReference>
<keyword evidence="1" id="KW-0479">Metal-binding</keyword>
<proteinExistence type="evidence at transcript level"/>
<organism evidence="8">
    <name type="scientific">Euperipatoides kanangrensis</name>
    <dbReference type="NCBI Taxonomy" id="488523"/>
    <lineage>
        <taxon>Eukaryota</taxon>
        <taxon>Metazoa</taxon>
        <taxon>Ecdysozoa</taxon>
        <taxon>Onychophora</taxon>
        <taxon>Udeonychophora</taxon>
        <taxon>Euonychophora</taxon>
        <taxon>Peripatopsidae</taxon>
        <taxon>Euperipatoides</taxon>
    </lineage>
</organism>
<protein>
    <submittedName>
        <fullName evidence="8">Kr1</fullName>
    </submittedName>
</protein>
<dbReference type="PROSITE" id="PS50157">
    <property type="entry name" value="ZINC_FINGER_C2H2_2"/>
    <property type="match status" value="5"/>
</dbReference>
<dbReference type="PROSITE" id="PS00028">
    <property type="entry name" value="ZINC_FINGER_C2H2_1"/>
    <property type="match status" value="5"/>
</dbReference>
<evidence type="ECO:0000256" key="2">
    <source>
        <dbReference type="ARBA" id="ARBA00022737"/>
    </source>
</evidence>
<keyword evidence="5" id="KW-0539">Nucleus</keyword>
<dbReference type="Gene3D" id="3.30.160.60">
    <property type="entry name" value="Classic Zinc Finger"/>
    <property type="match status" value="5"/>
</dbReference>
<keyword evidence="4" id="KW-0862">Zinc</keyword>
<dbReference type="GO" id="GO:0005634">
    <property type="term" value="C:nucleus"/>
    <property type="evidence" value="ECO:0007669"/>
    <property type="project" value="UniProtKB-SubCell"/>
</dbReference>
<dbReference type="EMBL" id="LT560242">
    <property type="protein sequence ID" value="SAP35441.1"/>
    <property type="molecule type" value="mRNA"/>
</dbReference>
<sequence>NARYTRMAYSLVPAPELPPVKRHRGNQMGAKLKPRVKEKSFVCSVCNRGFGYKHVLQNHERIHRGEKPFPCPECHKTFRREHQLTTHLRVHTGENPYKCTYCTHEFKQLGNLQRHLRVHTGEKPYVCEWCEAKFAGSSSYKAHINLHTGDKPFKCKYCSQQFRLHKSMQRHKMQVHADLFAPAEEFVILADDEHESKISEKMERSSPSIETKPIISTLIPHRPGERKEYYDENEDK</sequence>
<dbReference type="FunFam" id="3.30.160.60:FF:002343">
    <property type="entry name" value="Zinc finger protein 33A"/>
    <property type="match status" value="2"/>
</dbReference>
<dbReference type="FunFam" id="3.30.160.60:FF:000446">
    <property type="entry name" value="Zinc finger protein"/>
    <property type="match status" value="1"/>
</dbReference>
<gene>
    <name evidence="8" type="primary">Kruppel-1</name>
</gene>
<dbReference type="AlphaFoldDB" id="A0A1C3H859"/>
<dbReference type="InterPro" id="IPR050527">
    <property type="entry name" value="Snail/Krueppel_Znf"/>
</dbReference>
<feature type="non-terminal residue" evidence="8">
    <location>
        <position position="236"/>
    </location>
</feature>
<evidence type="ECO:0000256" key="6">
    <source>
        <dbReference type="PROSITE-ProRule" id="PRU00042"/>
    </source>
</evidence>
<evidence type="ECO:0000256" key="5">
    <source>
        <dbReference type="ARBA" id="ARBA00023242"/>
    </source>
</evidence>
<evidence type="ECO:0000313" key="8">
    <source>
        <dbReference type="EMBL" id="SAP35441.1"/>
    </source>
</evidence>
<dbReference type="FunFam" id="3.30.160.60:FF:000065">
    <property type="entry name" value="B-cell CLL/lymphoma 6, member B"/>
    <property type="match status" value="1"/>
</dbReference>
<name>A0A1C3H859_9BILA</name>
<evidence type="ECO:0000256" key="1">
    <source>
        <dbReference type="ARBA" id="ARBA00022723"/>
    </source>
</evidence>
<reference evidence="8" key="1">
    <citation type="submission" date="2016-03" db="EMBL/GenBank/DDBJ databases">
        <title>Onychophoran segmentation.</title>
        <authorList>
            <person name="Janssen R."/>
        </authorList>
    </citation>
    <scope>NUCLEOTIDE SEQUENCE</scope>
    <source>
        <tissue evidence="8">Embryonic</tissue>
    </source>
</reference>
<dbReference type="GO" id="GO:0008270">
    <property type="term" value="F:zinc ion binding"/>
    <property type="evidence" value="ECO:0007669"/>
    <property type="project" value="UniProtKB-KW"/>
</dbReference>
<dbReference type="SUPFAM" id="SSF57667">
    <property type="entry name" value="beta-beta-alpha zinc fingers"/>
    <property type="match status" value="3"/>
</dbReference>
<feature type="domain" description="C2H2-type" evidence="7">
    <location>
        <begin position="97"/>
        <end position="124"/>
    </location>
</feature>
<evidence type="ECO:0000256" key="4">
    <source>
        <dbReference type="ARBA" id="ARBA00022833"/>
    </source>
</evidence>